<name>A0A194PW03_PAPXU</name>
<accession>A0A194PW03</accession>
<evidence type="ECO:0000313" key="1">
    <source>
        <dbReference type="EMBL" id="KPI97507.1"/>
    </source>
</evidence>
<evidence type="ECO:0000313" key="2">
    <source>
        <dbReference type="Proteomes" id="UP000053268"/>
    </source>
</evidence>
<keyword evidence="2" id="KW-1185">Reference proteome</keyword>
<protein>
    <submittedName>
        <fullName evidence="1">Uncharacterized protein</fullName>
    </submittedName>
</protein>
<dbReference type="Proteomes" id="UP000053268">
    <property type="component" value="Unassembled WGS sequence"/>
</dbReference>
<dbReference type="EMBL" id="KQ459589">
    <property type="protein sequence ID" value="KPI97507.1"/>
    <property type="molecule type" value="Genomic_DNA"/>
</dbReference>
<sequence length="87" mass="9710">MNIAANKHALSGPLNCMSTPEALTSLQLFTSEILSLYLTILIHIHRTKTFTSLNMYLCCESLCRRVVLSHQSGCGRTARQRAPLAYK</sequence>
<dbReference type="AlphaFoldDB" id="A0A194PW03"/>
<reference evidence="1 2" key="1">
    <citation type="journal article" date="2015" name="Nat. Commun.">
        <title>Outbred genome sequencing and CRISPR/Cas9 gene editing in butterflies.</title>
        <authorList>
            <person name="Li X."/>
            <person name="Fan D."/>
            <person name="Zhang W."/>
            <person name="Liu G."/>
            <person name="Zhang L."/>
            <person name="Zhao L."/>
            <person name="Fang X."/>
            <person name="Chen L."/>
            <person name="Dong Y."/>
            <person name="Chen Y."/>
            <person name="Ding Y."/>
            <person name="Zhao R."/>
            <person name="Feng M."/>
            <person name="Zhu Y."/>
            <person name="Feng Y."/>
            <person name="Jiang X."/>
            <person name="Zhu D."/>
            <person name="Xiang H."/>
            <person name="Feng X."/>
            <person name="Li S."/>
            <person name="Wang J."/>
            <person name="Zhang G."/>
            <person name="Kronforst M.R."/>
            <person name="Wang W."/>
        </authorList>
    </citation>
    <scope>NUCLEOTIDE SEQUENCE [LARGE SCALE GENOMIC DNA]</scope>
    <source>
        <strain evidence="1">Ya'a_city_454_Px</strain>
        <tissue evidence="1">Whole body</tissue>
    </source>
</reference>
<gene>
    <name evidence="1" type="ORF">RR46_07254</name>
</gene>
<organism evidence="1 2">
    <name type="scientific">Papilio xuthus</name>
    <name type="common">Asian swallowtail butterfly</name>
    <dbReference type="NCBI Taxonomy" id="66420"/>
    <lineage>
        <taxon>Eukaryota</taxon>
        <taxon>Metazoa</taxon>
        <taxon>Ecdysozoa</taxon>
        <taxon>Arthropoda</taxon>
        <taxon>Hexapoda</taxon>
        <taxon>Insecta</taxon>
        <taxon>Pterygota</taxon>
        <taxon>Neoptera</taxon>
        <taxon>Endopterygota</taxon>
        <taxon>Lepidoptera</taxon>
        <taxon>Glossata</taxon>
        <taxon>Ditrysia</taxon>
        <taxon>Papilionoidea</taxon>
        <taxon>Papilionidae</taxon>
        <taxon>Papilioninae</taxon>
        <taxon>Papilio</taxon>
    </lineage>
</organism>
<proteinExistence type="predicted"/>